<sequence length="304" mass="35196">MKRTKNPAASVKARLLLLAQKQSEPFEAIMLRYAFERLLYRLGCIISDEDFLLKGGLLLGILSNSPYRQTRDLDLLGKGDPNVERLVKIFSQASLLDFPEDGLRFSEDIRTQTIKEEQDYPGVRLILNAFLENARLTLQVDIGFGDAVLKPYQPVLFEPLLGFPLPEIQAYPVESILAEKFHALYVRGLTTSRMKDIYDLWYLITKQTWGTGRVLEAIQLTFERRRTPMPIALPIMFTPDFYEDSSKLSQWEAFQKTIQVKSKISLQETLTQLKNFWWPLFEATQLKSDSVHEWNPETGNWQKQ</sequence>
<accession>A0A2M7G587</accession>
<dbReference type="EMBL" id="PFFQ01000029">
    <property type="protein sequence ID" value="PIW17106.1"/>
    <property type="molecule type" value="Genomic_DNA"/>
</dbReference>
<dbReference type="AlphaFoldDB" id="A0A2M7G587"/>
<organism evidence="1 2">
    <name type="scientific">bacterium (Candidatus Blackallbacteria) CG17_big_fil_post_rev_8_21_14_2_50_48_46</name>
    <dbReference type="NCBI Taxonomy" id="2014261"/>
    <lineage>
        <taxon>Bacteria</taxon>
        <taxon>Candidatus Blackallbacteria</taxon>
    </lineage>
</organism>
<evidence type="ECO:0000313" key="1">
    <source>
        <dbReference type="EMBL" id="PIW17106.1"/>
    </source>
</evidence>
<evidence type="ECO:0000313" key="2">
    <source>
        <dbReference type="Proteomes" id="UP000231019"/>
    </source>
</evidence>
<name>A0A2M7G587_9BACT</name>
<dbReference type="InterPro" id="IPR014942">
    <property type="entry name" value="AbiEii"/>
</dbReference>
<dbReference type="Proteomes" id="UP000231019">
    <property type="component" value="Unassembled WGS sequence"/>
</dbReference>
<protein>
    <submittedName>
        <fullName evidence="1">Nucleotidyl transferase AbiEii/AbiGii toxin family protein</fullName>
    </submittedName>
</protein>
<gene>
    <name evidence="1" type="ORF">COW36_10060</name>
</gene>
<comment type="caution">
    <text evidence="1">The sequence shown here is derived from an EMBL/GenBank/DDBJ whole genome shotgun (WGS) entry which is preliminary data.</text>
</comment>
<dbReference type="Pfam" id="PF08843">
    <property type="entry name" value="AbiEii"/>
    <property type="match status" value="1"/>
</dbReference>
<keyword evidence="1" id="KW-0808">Transferase</keyword>
<reference evidence="1 2" key="1">
    <citation type="submission" date="2017-09" db="EMBL/GenBank/DDBJ databases">
        <title>Depth-based differentiation of microbial function through sediment-hosted aquifers and enrichment of novel symbionts in the deep terrestrial subsurface.</title>
        <authorList>
            <person name="Probst A.J."/>
            <person name="Ladd B."/>
            <person name="Jarett J.K."/>
            <person name="Geller-Mcgrath D.E."/>
            <person name="Sieber C.M."/>
            <person name="Emerson J.B."/>
            <person name="Anantharaman K."/>
            <person name="Thomas B.C."/>
            <person name="Malmstrom R."/>
            <person name="Stieglmeier M."/>
            <person name="Klingl A."/>
            <person name="Woyke T."/>
            <person name="Ryan C.M."/>
            <person name="Banfield J.F."/>
        </authorList>
    </citation>
    <scope>NUCLEOTIDE SEQUENCE [LARGE SCALE GENOMIC DNA]</scope>
    <source>
        <strain evidence="1">CG17_big_fil_post_rev_8_21_14_2_50_48_46</strain>
    </source>
</reference>
<dbReference type="GO" id="GO:0016740">
    <property type="term" value="F:transferase activity"/>
    <property type="evidence" value="ECO:0007669"/>
    <property type="project" value="UniProtKB-KW"/>
</dbReference>
<proteinExistence type="predicted"/>